<evidence type="ECO:0000256" key="7">
    <source>
        <dbReference type="RuleBase" id="RU004020"/>
    </source>
</evidence>
<evidence type="ECO:0000256" key="1">
    <source>
        <dbReference type="ARBA" id="ARBA00004123"/>
    </source>
</evidence>
<protein>
    <recommendedName>
        <fullName evidence="9">HSF-type DNA-binding domain-containing protein</fullName>
    </recommendedName>
</protein>
<evidence type="ECO:0000256" key="5">
    <source>
        <dbReference type="ARBA" id="ARBA00023163"/>
    </source>
</evidence>
<evidence type="ECO:0000256" key="8">
    <source>
        <dbReference type="SAM" id="MobiDB-lite"/>
    </source>
</evidence>
<dbReference type="SUPFAM" id="SSF46785">
    <property type="entry name" value="Winged helix' DNA-binding domain"/>
    <property type="match status" value="1"/>
</dbReference>
<organism evidence="10 11">
    <name type="scientific">Rhizopus oryzae</name>
    <name type="common">Mucormycosis agent</name>
    <name type="synonym">Rhizopus arrhizus var. delemar</name>
    <dbReference type="NCBI Taxonomy" id="64495"/>
    <lineage>
        <taxon>Eukaryota</taxon>
        <taxon>Fungi</taxon>
        <taxon>Fungi incertae sedis</taxon>
        <taxon>Mucoromycota</taxon>
        <taxon>Mucoromycotina</taxon>
        <taxon>Mucoromycetes</taxon>
        <taxon>Mucorales</taxon>
        <taxon>Mucorineae</taxon>
        <taxon>Rhizopodaceae</taxon>
        <taxon>Rhizopus</taxon>
    </lineage>
</organism>
<evidence type="ECO:0000256" key="6">
    <source>
        <dbReference type="ARBA" id="ARBA00023242"/>
    </source>
</evidence>
<reference evidence="10" key="1">
    <citation type="journal article" date="2020" name="Microb. Genom.">
        <title>Genetic diversity of clinical and environmental Mucorales isolates obtained from an investigation of mucormycosis cases among solid organ transplant recipients.</title>
        <authorList>
            <person name="Nguyen M.H."/>
            <person name="Kaul D."/>
            <person name="Muto C."/>
            <person name="Cheng S.J."/>
            <person name="Richter R.A."/>
            <person name="Bruno V.M."/>
            <person name="Liu G."/>
            <person name="Beyhan S."/>
            <person name="Sundermann A.J."/>
            <person name="Mounaud S."/>
            <person name="Pasculle A.W."/>
            <person name="Nierman W.C."/>
            <person name="Driscoll E."/>
            <person name="Cumbie R."/>
            <person name="Clancy C.J."/>
            <person name="Dupont C.L."/>
        </authorList>
    </citation>
    <scope>NUCLEOTIDE SEQUENCE</scope>
    <source>
        <strain evidence="10">GL16</strain>
    </source>
</reference>
<keyword evidence="6" id="KW-0539">Nucleus</keyword>
<keyword evidence="5" id="KW-0804">Transcription</keyword>
<dbReference type="Proteomes" id="UP000717996">
    <property type="component" value="Unassembled WGS sequence"/>
</dbReference>
<comment type="subcellular location">
    <subcellularLocation>
        <location evidence="1">Nucleus</location>
    </subcellularLocation>
</comment>
<dbReference type="OrthoDB" id="60033at2759"/>
<evidence type="ECO:0000256" key="2">
    <source>
        <dbReference type="ARBA" id="ARBA00006403"/>
    </source>
</evidence>
<evidence type="ECO:0000256" key="4">
    <source>
        <dbReference type="ARBA" id="ARBA00023125"/>
    </source>
</evidence>
<dbReference type="AlphaFoldDB" id="A0A9P6Y3L5"/>
<feature type="domain" description="HSF-type DNA-binding" evidence="9">
    <location>
        <begin position="78"/>
        <end position="102"/>
    </location>
</feature>
<dbReference type="SMART" id="SM00415">
    <property type="entry name" value="HSF"/>
    <property type="match status" value="1"/>
</dbReference>
<dbReference type="GO" id="GO:0005634">
    <property type="term" value="C:nucleus"/>
    <property type="evidence" value="ECO:0007669"/>
    <property type="project" value="UniProtKB-SubCell"/>
</dbReference>
<name>A0A9P6Y3L5_RHIOR</name>
<dbReference type="InterPro" id="IPR000232">
    <property type="entry name" value="HSF_DNA-bd"/>
</dbReference>
<sequence length="316" mass="36503">MEEQTNKDTGTKPLSKHGFVERFFRVTPTKNAAFVSKLYEQVNTVMVNDESTADLITWIGSGDKFTICNNVEFSSKVLPRYFKHCNWSSFVRQLNMYGFHKINETSSDYVPYNNTQQRWDFKHPWFTREGYDKLHRIRRKQPKSRLLTSYGLENDFSESSSSSANLVADVPIPTPFQSQTLDIHDKDTNNLTHNMEISTNSHVDDVTQLICTTEDIKFKVDSTSKEVRYLRQITATQQKILNELLVSVEYLKSKALLNDDDGDDDAKANQQRKPRKIHELLSLNSEPQIEVESALYDSESSGNHIGHDFCTKRRKT</sequence>
<dbReference type="GO" id="GO:0003700">
    <property type="term" value="F:DNA-binding transcription factor activity"/>
    <property type="evidence" value="ECO:0007669"/>
    <property type="project" value="InterPro"/>
</dbReference>
<dbReference type="InterPro" id="IPR036388">
    <property type="entry name" value="WH-like_DNA-bd_sf"/>
</dbReference>
<dbReference type="PANTHER" id="PTHR10015:SF427">
    <property type="entry name" value="HEAT SHOCK FACTOR PROTEIN"/>
    <property type="match status" value="1"/>
</dbReference>
<comment type="similarity">
    <text evidence="2 7">Belongs to the HSF family.</text>
</comment>
<dbReference type="PRINTS" id="PR00056">
    <property type="entry name" value="HSFDOMAIN"/>
</dbReference>
<dbReference type="PANTHER" id="PTHR10015">
    <property type="entry name" value="HEAT SHOCK TRANSCRIPTION FACTOR"/>
    <property type="match status" value="1"/>
</dbReference>
<dbReference type="InterPro" id="IPR036390">
    <property type="entry name" value="WH_DNA-bd_sf"/>
</dbReference>
<feature type="region of interest" description="Disordered" evidence="8">
    <location>
        <begin position="294"/>
        <end position="316"/>
    </location>
</feature>
<accession>A0A9P6Y3L5</accession>
<dbReference type="FunFam" id="1.10.10.10:FF:000027">
    <property type="entry name" value="Heat shock transcription factor 1"/>
    <property type="match status" value="1"/>
</dbReference>
<dbReference type="EMBL" id="JAANIT010001809">
    <property type="protein sequence ID" value="KAG1538645.1"/>
    <property type="molecule type" value="Genomic_DNA"/>
</dbReference>
<proteinExistence type="inferred from homology"/>
<keyword evidence="3" id="KW-0805">Transcription regulation</keyword>
<comment type="caution">
    <text evidence="10">The sequence shown here is derived from an EMBL/GenBank/DDBJ whole genome shotgun (WGS) entry which is preliminary data.</text>
</comment>
<dbReference type="Pfam" id="PF00447">
    <property type="entry name" value="HSF_DNA-bind"/>
    <property type="match status" value="1"/>
</dbReference>
<evidence type="ECO:0000313" key="11">
    <source>
        <dbReference type="Proteomes" id="UP000717996"/>
    </source>
</evidence>
<evidence type="ECO:0000259" key="9">
    <source>
        <dbReference type="PROSITE" id="PS00434"/>
    </source>
</evidence>
<evidence type="ECO:0000313" key="10">
    <source>
        <dbReference type="EMBL" id="KAG1538645.1"/>
    </source>
</evidence>
<dbReference type="PROSITE" id="PS00434">
    <property type="entry name" value="HSF_DOMAIN"/>
    <property type="match status" value="1"/>
</dbReference>
<gene>
    <name evidence="10" type="ORF">G6F51_009641</name>
</gene>
<keyword evidence="4" id="KW-0238">DNA-binding</keyword>
<evidence type="ECO:0000256" key="3">
    <source>
        <dbReference type="ARBA" id="ARBA00023015"/>
    </source>
</evidence>
<dbReference type="Gene3D" id="1.10.10.10">
    <property type="entry name" value="Winged helix-like DNA-binding domain superfamily/Winged helix DNA-binding domain"/>
    <property type="match status" value="1"/>
</dbReference>
<dbReference type="GO" id="GO:0043565">
    <property type="term" value="F:sequence-specific DNA binding"/>
    <property type="evidence" value="ECO:0007669"/>
    <property type="project" value="InterPro"/>
</dbReference>
<feature type="compositionally biased region" description="Basic and acidic residues" evidence="8">
    <location>
        <begin position="305"/>
        <end position="316"/>
    </location>
</feature>